<dbReference type="VEuPathDB" id="FungiDB:MCYG_07808"/>
<sequence length="184" mass="20300">MAFRELYLATFNTSPNQSKHFAIFVPNENDRQKGTLIHVVGAPGTGYGHVFERNYNPFTNKSLNTITLVGHIDAHHVVDPQTTQPSKDNIPRGDLEVVAHYIPPPSAWNFLAPKGGLVRRCQEWTWDFVTKLVAKRYITGQAQEIVSSHFDPLIYGLDPQAAGRGVHEVGAVGGRFGGGLQRGL</sequence>
<dbReference type="Pfam" id="PF20174">
    <property type="entry name" value="DUF6540"/>
    <property type="match status" value="1"/>
</dbReference>
<dbReference type="HOGENOM" id="CLU_099931_0_0_1"/>
<reference evidence="2" key="1">
    <citation type="journal article" date="2012" name="MBio">
        <title>Comparative genome analysis of Trichophyton rubrum and related dermatophytes reveals candidate genes involved in infection.</title>
        <authorList>
            <person name="Martinez D.A."/>
            <person name="Oliver B.G."/>
            <person name="Graeser Y."/>
            <person name="Goldberg J.M."/>
            <person name="Li W."/>
            <person name="Martinez-Rossi N.M."/>
            <person name="Monod M."/>
            <person name="Shelest E."/>
            <person name="Barton R.C."/>
            <person name="Birch E."/>
            <person name="Brakhage A.A."/>
            <person name="Chen Z."/>
            <person name="Gurr S.J."/>
            <person name="Heiman D."/>
            <person name="Heitman J."/>
            <person name="Kosti I."/>
            <person name="Rossi A."/>
            <person name="Saif S."/>
            <person name="Samalova M."/>
            <person name="Saunders C.W."/>
            <person name="Shea T."/>
            <person name="Summerbell R.C."/>
            <person name="Xu J."/>
            <person name="Young S."/>
            <person name="Zeng Q."/>
            <person name="Birren B.W."/>
            <person name="Cuomo C.A."/>
            <person name="White T.C."/>
        </authorList>
    </citation>
    <scope>NUCLEOTIDE SEQUENCE [LARGE SCALE GENOMIC DNA]</scope>
    <source>
        <strain evidence="2">ATCC MYA-4605 / CBS 113480</strain>
    </source>
</reference>
<evidence type="ECO:0000313" key="1">
    <source>
        <dbReference type="EMBL" id="EEQ34989.1"/>
    </source>
</evidence>
<dbReference type="OrthoDB" id="4168525at2759"/>
<evidence type="ECO:0000313" key="2">
    <source>
        <dbReference type="Proteomes" id="UP000002035"/>
    </source>
</evidence>
<dbReference type="EMBL" id="DS995707">
    <property type="protein sequence ID" value="EEQ34989.1"/>
    <property type="molecule type" value="Genomic_DNA"/>
</dbReference>
<dbReference type="Proteomes" id="UP000002035">
    <property type="component" value="Unassembled WGS sequence"/>
</dbReference>
<dbReference type="STRING" id="554155.C5FXE9"/>
<dbReference type="GeneID" id="9226407"/>
<protein>
    <submittedName>
        <fullName evidence="1">Uncharacterized protein</fullName>
    </submittedName>
</protein>
<gene>
    <name evidence="1" type="ORF">MCYG_07808</name>
</gene>
<organism evidence="1 2">
    <name type="scientific">Arthroderma otae (strain ATCC MYA-4605 / CBS 113480)</name>
    <name type="common">Microsporum canis</name>
    <dbReference type="NCBI Taxonomy" id="554155"/>
    <lineage>
        <taxon>Eukaryota</taxon>
        <taxon>Fungi</taxon>
        <taxon>Dikarya</taxon>
        <taxon>Ascomycota</taxon>
        <taxon>Pezizomycotina</taxon>
        <taxon>Eurotiomycetes</taxon>
        <taxon>Eurotiomycetidae</taxon>
        <taxon>Onygenales</taxon>
        <taxon>Arthrodermataceae</taxon>
        <taxon>Microsporum</taxon>
    </lineage>
</organism>
<proteinExistence type="predicted"/>
<name>C5FXE9_ARTOC</name>
<dbReference type="eggNOG" id="ENOG502SSCH">
    <property type="taxonomic scope" value="Eukaryota"/>
</dbReference>
<dbReference type="OMA" id="DKSHIAY"/>
<dbReference type="AlphaFoldDB" id="C5FXE9"/>
<accession>C5FXE9</accession>
<dbReference type="InterPro" id="IPR046670">
    <property type="entry name" value="DUF6540"/>
</dbReference>
<keyword evidence="2" id="KW-1185">Reference proteome</keyword>
<dbReference type="RefSeq" id="XP_002844025.1">
    <property type="nucleotide sequence ID" value="XM_002843979.1"/>
</dbReference>